<evidence type="ECO:0000256" key="1">
    <source>
        <dbReference type="ARBA" id="ARBA00009437"/>
    </source>
</evidence>
<protein>
    <submittedName>
        <fullName evidence="6">LysR family transcriptional regulator</fullName>
    </submittedName>
</protein>
<dbReference type="InterPro" id="IPR036390">
    <property type="entry name" value="WH_DNA-bd_sf"/>
</dbReference>
<evidence type="ECO:0000313" key="6">
    <source>
        <dbReference type="EMBL" id="PWE14151.1"/>
    </source>
</evidence>
<proteinExistence type="inferred from homology"/>
<evidence type="ECO:0000313" key="7">
    <source>
        <dbReference type="Proteomes" id="UP000245216"/>
    </source>
</evidence>
<dbReference type="GO" id="GO:0043565">
    <property type="term" value="F:sequence-specific DNA binding"/>
    <property type="evidence" value="ECO:0007669"/>
    <property type="project" value="TreeGrafter"/>
</dbReference>
<dbReference type="GO" id="GO:0006351">
    <property type="term" value="P:DNA-templated transcription"/>
    <property type="evidence" value="ECO:0007669"/>
    <property type="project" value="TreeGrafter"/>
</dbReference>
<evidence type="ECO:0000256" key="4">
    <source>
        <dbReference type="ARBA" id="ARBA00023163"/>
    </source>
</evidence>
<dbReference type="SUPFAM" id="SSF53850">
    <property type="entry name" value="Periplasmic binding protein-like II"/>
    <property type="match status" value="1"/>
</dbReference>
<keyword evidence="4" id="KW-0804">Transcription</keyword>
<feature type="domain" description="HTH lysR-type" evidence="5">
    <location>
        <begin position="5"/>
        <end position="62"/>
    </location>
</feature>
<comment type="caution">
    <text evidence="6">The sequence shown here is derived from an EMBL/GenBank/DDBJ whole genome shotgun (WGS) entry which is preliminary data.</text>
</comment>
<dbReference type="EMBL" id="QEXO01000003">
    <property type="protein sequence ID" value="PWE14151.1"/>
    <property type="molecule type" value="Genomic_DNA"/>
</dbReference>
<evidence type="ECO:0000259" key="5">
    <source>
        <dbReference type="PROSITE" id="PS50931"/>
    </source>
</evidence>
<dbReference type="PANTHER" id="PTHR30537:SF74">
    <property type="entry name" value="HTH-TYPE TRANSCRIPTIONAL REGULATOR TRPI"/>
    <property type="match status" value="1"/>
</dbReference>
<dbReference type="Gene3D" id="3.40.190.10">
    <property type="entry name" value="Periplasmic binding protein-like II"/>
    <property type="match status" value="2"/>
</dbReference>
<keyword evidence="3" id="KW-0238">DNA-binding</keyword>
<evidence type="ECO:0000256" key="2">
    <source>
        <dbReference type="ARBA" id="ARBA00023015"/>
    </source>
</evidence>
<accession>A0A2U2BJG9</accession>
<dbReference type="Proteomes" id="UP000245216">
    <property type="component" value="Unassembled WGS sequence"/>
</dbReference>
<gene>
    <name evidence="6" type="ORF">DF183_13475</name>
</gene>
<dbReference type="InterPro" id="IPR005119">
    <property type="entry name" value="LysR_subst-bd"/>
</dbReference>
<dbReference type="GO" id="GO:0003700">
    <property type="term" value="F:DNA-binding transcription factor activity"/>
    <property type="evidence" value="ECO:0007669"/>
    <property type="project" value="InterPro"/>
</dbReference>
<dbReference type="PANTHER" id="PTHR30537">
    <property type="entry name" value="HTH-TYPE TRANSCRIPTIONAL REGULATOR"/>
    <property type="match status" value="1"/>
</dbReference>
<name>A0A2U2BJG9_ALCFA</name>
<dbReference type="RefSeq" id="WP_109089318.1">
    <property type="nucleotide sequence ID" value="NZ_JAGKLK010000003.1"/>
</dbReference>
<sequence length="316" mass="35937">MDTLPPLRALQVFETLGHSQSLQEAARRLKITPGAISQQLRLLEDTLGCSLTYKEGKRLRLTAAGVRFHEICTQAFELLRDGQQEMERSRNTSLLSISALPSMLKTWMAPLAFQWQEQYDPELTLHLKGSHAEPDLEAEQIDFRITYGQAAARPRSFTELYTDRVVPACSPALLQGQAALRHPRDLLSYPLLSSDWQPRFTSPPSWRDWFESLDIDIGDTPLDRFRVFSLSHMALESAVAGQGFVLAQCSMIEKEVRSGQLVLPFSHSLPLPWPYVLTRRAGAFESPHSQDFHRYLLNRARQQEQINQELLLQALA</sequence>
<dbReference type="InterPro" id="IPR036388">
    <property type="entry name" value="WH-like_DNA-bd_sf"/>
</dbReference>
<evidence type="ECO:0000256" key="3">
    <source>
        <dbReference type="ARBA" id="ARBA00023125"/>
    </source>
</evidence>
<dbReference type="Pfam" id="PF03466">
    <property type="entry name" value="LysR_substrate"/>
    <property type="match status" value="1"/>
</dbReference>
<dbReference type="PROSITE" id="PS50931">
    <property type="entry name" value="HTH_LYSR"/>
    <property type="match status" value="1"/>
</dbReference>
<organism evidence="6 7">
    <name type="scientific">Alcaligenes faecalis</name>
    <dbReference type="NCBI Taxonomy" id="511"/>
    <lineage>
        <taxon>Bacteria</taxon>
        <taxon>Pseudomonadati</taxon>
        <taxon>Pseudomonadota</taxon>
        <taxon>Betaproteobacteria</taxon>
        <taxon>Burkholderiales</taxon>
        <taxon>Alcaligenaceae</taxon>
        <taxon>Alcaligenes</taxon>
    </lineage>
</organism>
<dbReference type="Pfam" id="PF00126">
    <property type="entry name" value="HTH_1"/>
    <property type="match status" value="1"/>
</dbReference>
<comment type="similarity">
    <text evidence="1">Belongs to the LysR transcriptional regulatory family.</text>
</comment>
<reference evidence="6 7" key="2">
    <citation type="submission" date="2018-05" db="EMBL/GenBank/DDBJ databases">
        <authorList>
            <person name="Lanie J.A."/>
            <person name="Ng W.-L."/>
            <person name="Kazmierczak K.M."/>
            <person name="Andrzejewski T.M."/>
            <person name="Davidsen T.M."/>
            <person name="Wayne K.J."/>
            <person name="Tettelin H."/>
            <person name="Glass J.I."/>
            <person name="Rusch D."/>
            <person name="Podicherti R."/>
            <person name="Tsui H.-C.T."/>
            <person name="Winkler M.E."/>
        </authorList>
    </citation>
    <scope>NUCLEOTIDE SEQUENCE [LARGE SCALE GENOMIC DNA]</scope>
    <source>
        <strain evidence="6 7">YBY</strain>
    </source>
</reference>
<dbReference type="AlphaFoldDB" id="A0A2U2BJG9"/>
<dbReference type="SUPFAM" id="SSF46785">
    <property type="entry name" value="Winged helix' DNA-binding domain"/>
    <property type="match status" value="1"/>
</dbReference>
<reference evidence="6 7" key="1">
    <citation type="submission" date="2018-05" db="EMBL/GenBank/DDBJ databases">
        <title>Genome Sequence of an Efficient Indole-Degrading Bacterium, Alcaligenes sp.YBY.</title>
        <authorList>
            <person name="Yang B."/>
        </authorList>
    </citation>
    <scope>NUCLEOTIDE SEQUENCE [LARGE SCALE GENOMIC DNA]</scope>
    <source>
        <strain evidence="6 7">YBY</strain>
    </source>
</reference>
<dbReference type="InterPro" id="IPR058163">
    <property type="entry name" value="LysR-type_TF_proteobact-type"/>
</dbReference>
<dbReference type="InterPro" id="IPR000847">
    <property type="entry name" value="LysR_HTH_N"/>
</dbReference>
<dbReference type="Gene3D" id="1.10.10.10">
    <property type="entry name" value="Winged helix-like DNA-binding domain superfamily/Winged helix DNA-binding domain"/>
    <property type="match status" value="1"/>
</dbReference>
<dbReference type="STRING" id="511.UZ73_11510"/>
<keyword evidence="2" id="KW-0805">Transcription regulation</keyword>